<dbReference type="VEuPathDB" id="ToxoDB:cyc_04502"/>
<accession>A0A1D3D2Q1</accession>
<dbReference type="EMBL" id="JROU02000997">
    <property type="protein sequence ID" value="OEH77724.1"/>
    <property type="molecule type" value="Genomic_DNA"/>
</dbReference>
<dbReference type="InParanoid" id="A0A1D3D2Q1"/>
<sequence length="119" mass="12360">MAELLRKCDCTLASEGVAGALQCACGLRGTSSPFAASRSTLGAETSFGVGATAAEAASTAAAAAVGKCLKEPYRTQLQNKNHMHVREAVYKQGTVVSRETYDKLKAAFEACEVAAKKAE</sequence>
<evidence type="ECO:0000313" key="1">
    <source>
        <dbReference type="EMBL" id="OEH77724.1"/>
    </source>
</evidence>
<organism evidence="1 2">
    <name type="scientific">Cyclospora cayetanensis</name>
    <dbReference type="NCBI Taxonomy" id="88456"/>
    <lineage>
        <taxon>Eukaryota</taxon>
        <taxon>Sar</taxon>
        <taxon>Alveolata</taxon>
        <taxon>Apicomplexa</taxon>
        <taxon>Conoidasida</taxon>
        <taxon>Coccidia</taxon>
        <taxon>Eucoccidiorida</taxon>
        <taxon>Eimeriorina</taxon>
        <taxon>Eimeriidae</taxon>
        <taxon>Cyclospora</taxon>
    </lineage>
</organism>
<protein>
    <submittedName>
        <fullName evidence="1">ATP synthase epsilon</fullName>
    </submittedName>
</protein>
<name>A0A1D3D2Q1_9EIME</name>
<dbReference type="AlphaFoldDB" id="A0A1D3D2Q1"/>
<evidence type="ECO:0000313" key="2">
    <source>
        <dbReference type="Proteomes" id="UP000095192"/>
    </source>
</evidence>
<keyword evidence="2" id="KW-1185">Reference proteome</keyword>
<proteinExistence type="predicted"/>
<dbReference type="VEuPathDB" id="ToxoDB:LOC34621028"/>
<dbReference type="Proteomes" id="UP000095192">
    <property type="component" value="Unassembled WGS sequence"/>
</dbReference>
<comment type="caution">
    <text evidence="1">The sequence shown here is derived from an EMBL/GenBank/DDBJ whole genome shotgun (WGS) entry which is preliminary data.</text>
</comment>
<gene>
    <name evidence="1" type="ORF">cyc_04502</name>
</gene>
<reference evidence="1 2" key="1">
    <citation type="journal article" date="2016" name="BMC Genomics">
        <title>Comparative genomics reveals Cyclospora cayetanensis possesses coccidia-like metabolism and invasion components but unique surface antigens.</title>
        <authorList>
            <person name="Liu S."/>
            <person name="Wang L."/>
            <person name="Zheng H."/>
            <person name="Xu Z."/>
            <person name="Roellig D.M."/>
            <person name="Li N."/>
            <person name="Frace M.A."/>
            <person name="Tang K."/>
            <person name="Arrowood M.J."/>
            <person name="Moss D.M."/>
            <person name="Zhang L."/>
            <person name="Feng Y."/>
            <person name="Xiao L."/>
        </authorList>
    </citation>
    <scope>NUCLEOTIDE SEQUENCE [LARGE SCALE GENOMIC DNA]</scope>
    <source>
        <strain evidence="1 2">CHN_HEN01</strain>
    </source>
</reference>